<evidence type="ECO:0000256" key="4">
    <source>
        <dbReference type="ARBA" id="ARBA00022679"/>
    </source>
</evidence>
<dbReference type="EC" id="2.7.1.21" evidence="2 10"/>
<dbReference type="GO" id="GO:0071897">
    <property type="term" value="P:DNA biosynthetic process"/>
    <property type="evidence" value="ECO:0007669"/>
    <property type="project" value="UniProtKB-KW"/>
</dbReference>
<sequence length="182" mass="20889">MFSGKTTKLLTDLTRFADIGINCLYINHTLDNRSSNNNFSTHNSIFTDISKKLNNIKISELKNLNIEKYDVIGIDEGQFFIDINDIVRKWVLDLNKTVIISSLDGDFEMNLFGEVYKLIPISYKISKQYAICTNCIEIFGKYNFAHFSAKLNNNSTVSQIEIGGREKYTSLCLECYKKHNIT</sequence>
<feature type="active site" description="Proton acceptor" evidence="8">
    <location>
        <position position="76"/>
    </location>
</feature>
<comment type="catalytic activity">
    <reaction evidence="10">
        <text>thymidine + ATP = dTMP + ADP + H(+)</text>
        <dbReference type="Rhea" id="RHEA:19129"/>
        <dbReference type="ChEBI" id="CHEBI:15378"/>
        <dbReference type="ChEBI" id="CHEBI:17748"/>
        <dbReference type="ChEBI" id="CHEBI:30616"/>
        <dbReference type="ChEBI" id="CHEBI:63528"/>
        <dbReference type="ChEBI" id="CHEBI:456216"/>
        <dbReference type="EC" id="2.7.1.21"/>
    </reaction>
</comment>
<keyword evidence="7 10" id="KW-0067">ATP-binding</keyword>
<evidence type="ECO:0000313" key="12">
    <source>
        <dbReference type="EMBL" id="QBK90634.1"/>
    </source>
</evidence>
<dbReference type="SUPFAM" id="SSF57716">
    <property type="entry name" value="Glucocorticoid receptor-like (DNA-binding domain)"/>
    <property type="match status" value="1"/>
</dbReference>
<evidence type="ECO:0000256" key="9">
    <source>
        <dbReference type="PIRSR" id="PIRSR035805-2"/>
    </source>
</evidence>
<evidence type="ECO:0000256" key="1">
    <source>
        <dbReference type="ARBA" id="ARBA00007587"/>
    </source>
</evidence>
<evidence type="ECO:0000256" key="11">
    <source>
        <dbReference type="RuleBase" id="RU004165"/>
    </source>
</evidence>
<gene>
    <name evidence="12" type="ORF">LCPAC104_01310</name>
</gene>
<dbReference type="InterPro" id="IPR001267">
    <property type="entry name" value="Thymidine_kinase"/>
</dbReference>
<evidence type="ECO:0000256" key="6">
    <source>
        <dbReference type="ARBA" id="ARBA00022777"/>
    </source>
</evidence>
<evidence type="ECO:0000256" key="2">
    <source>
        <dbReference type="ARBA" id="ARBA00012118"/>
    </source>
</evidence>
<dbReference type="PANTHER" id="PTHR11441:SF0">
    <property type="entry name" value="THYMIDINE KINASE, CYTOSOLIC"/>
    <property type="match status" value="1"/>
</dbReference>
<proteinExistence type="inferred from homology"/>
<keyword evidence="3 10" id="KW-0237">DNA synthesis</keyword>
<organism evidence="12">
    <name type="scientific">Pithovirus LCPAC104</name>
    <dbReference type="NCBI Taxonomy" id="2506589"/>
    <lineage>
        <taxon>Viruses</taxon>
        <taxon>Pithoviruses</taxon>
    </lineage>
</organism>
<keyword evidence="5 10" id="KW-0547">Nucleotide-binding</keyword>
<reference evidence="12" key="1">
    <citation type="journal article" date="2019" name="MBio">
        <title>Virus Genomes from Deep Sea Sediments Expand the Ocean Megavirome and Support Independent Origins of Viral Gigantism.</title>
        <authorList>
            <person name="Backstrom D."/>
            <person name="Yutin N."/>
            <person name="Jorgensen S.L."/>
            <person name="Dharamshi J."/>
            <person name="Homa F."/>
            <person name="Zaremba-Niedwiedzka K."/>
            <person name="Spang A."/>
            <person name="Wolf Y.I."/>
            <person name="Koonin E.V."/>
            <person name="Ettema T.J."/>
        </authorList>
    </citation>
    <scope>NUCLEOTIDE SEQUENCE</scope>
</reference>
<dbReference type="GO" id="GO:0046104">
    <property type="term" value="P:thymidine metabolic process"/>
    <property type="evidence" value="ECO:0007669"/>
    <property type="project" value="TreeGrafter"/>
</dbReference>
<accession>A0A481Z448</accession>
<dbReference type="GO" id="GO:0005524">
    <property type="term" value="F:ATP binding"/>
    <property type="evidence" value="ECO:0007669"/>
    <property type="project" value="UniProtKB-KW"/>
</dbReference>
<dbReference type="SUPFAM" id="SSF52540">
    <property type="entry name" value="P-loop containing nucleoside triphosphate hydrolases"/>
    <property type="match status" value="1"/>
</dbReference>
<dbReference type="InterPro" id="IPR027417">
    <property type="entry name" value="P-loop_NTPase"/>
</dbReference>
<evidence type="ECO:0000256" key="10">
    <source>
        <dbReference type="RuleBase" id="RU000544"/>
    </source>
</evidence>
<protein>
    <recommendedName>
        <fullName evidence="2 10">Thymidine kinase</fullName>
        <ecNumber evidence="2 10">2.7.1.21</ecNumber>
    </recommendedName>
</protein>
<keyword evidence="6 10" id="KW-0418">Kinase</keyword>
<dbReference type="Gene3D" id="3.30.60.20">
    <property type="match status" value="1"/>
</dbReference>
<keyword evidence="4 10" id="KW-0808">Transferase</keyword>
<dbReference type="GO" id="GO:0004797">
    <property type="term" value="F:thymidine kinase activity"/>
    <property type="evidence" value="ECO:0007669"/>
    <property type="project" value="UniProtKB-EC"/>
</dbReference>
<dbReference type="PIRSF" id="PIRSF035805">
    <property type="entry name" value="TK_cell"/>
    <property type="match status" value="1"/>
</dbReference>
<dbReference type="PANTHER" id="PTHR11441">
    <property type="entry name" value="THYMIDINE KINASE"/>
    <property type="match status" value="1"/>
</dbReference>
<feature type="binding site" evidence="9">
    <location>
        <begin position="160"/>
        <end position="163"/>
    </location>
    <ligand>
        <name>substrate</name>
    </ligand>
</feature>
<evidence type="ECO:0000256" key="5">
    <source>
        <dbReference type="ARBA" id="ARBA00022741"/>
    </source>
</evidence>
<evidence type="ECO:0000256" key="7">
    <source>
        <dbReference type="ARBA" id="ARBA00022840"/>
    </source>
</evidence>
<feature type="binding site" evidence="9">
    <location>
        <position position="168"/>
    </location>
    <ligand>
        <name>substrate</name>
    </ligand>
</feature>
<name>A0A481Z448_9VIRU</name>
<dbReference type="Gene3D" id="3.40.50.300">
    <property type="entry name" value="P-loop containing nucleotide triphosphate hydrolases"/>
    <property type="match status" value="1"/>
</dbReference>
<evidence type="ECO:0000256" key="3">
    <source>
        <dbReference type="ARBA" id="ARBA00022634"/>
    </source>
</evidence>
<dbReference type="EMBL" id="MK500495">
    <property type="protein sequence ID" value="QBK90634.1"/>
    <property type="molecule type" value="Genomic_DNA"/>
</dbReference>
<comment type="similarity">
    <text evidence="1 11">Belongs to the thymidine kinase family.</text>
</comment>
<evidence type="ECO:0000256" key="8">
    <source>
        <dbReference type="PIRSR" id="PIRSR035805-1"/>
    </source>
</evidence>
<dbReference type="Pfam" id="PF00265">
    <property type="entry name" value="TK"/>
    <property type="match status" value="1"/>
</dbReference>